<keyword evidence="5 7" id="KW-0460">Magnesium</keyword>
<evidence type="ECO:0000259" key="9">
    <source>
        <dbReference type="PROSITE" id="PS51831"/>
    </source>
</evidence>
<dbReference type="EC" id="2.7.7.59" evidence="7"/>
<dbReference type="EMBL" id="BONU01000006">
    <property type="protein sequence ID" value="GIG73016.1"/>
    <property type="molecule type" value="Genomic_DNA"/>
</dbReference>
<dbReference type="InterPro" id="IPR003607">
    <property type="entry name" value="HD/PDEase_dom"/>
</dbReference>
<dbReference type="PANTHER" id="PTHR47320:SF1">
    <property type="entry name" value="BIFUNCTIONAL URIDYLYLTRANSFERASE_URIDYLYL-REMOVING ENZYME"/>
    <property type="match status" value="1"/>
</dbReference>
<feature type="domain" description="ACT" evidence="8">
    <location>
        <begin position="568"/>
        <end position="646"/>
    </location>
</feature>
<gene>
    <name evidence="7 10" type="primary">glnD</name>
    <name evidence="10" type="ORF">Pfl04_14200</name>
</gene>
<comment type="catalytic activity">
    <reaction evidence="7">
        <text>[protein-PII]-uridylyl-L-tyrosine + H2O = [protein-PII]-L-tyrosine + UMP + H(+)</text>
        <dbReference type="Rhea" id="RHEA:48600"/>
        <dbReference type="Rhea" id="RHEA-COMP:12147"/>
        <dbReference type="Rhea" id="RHEA-COMP:12148"/>
        <dbReference type="ChEBI" id="CHEBI:15377"/>
        <dbReference type="ChEBI" id="CHEBI:15378"/>
        <dbReference type="ChEBI" id="CHEBI:46858"/>
        <dbReference type="ChEBI" id="CHEBI:57865"/>
        <dbReference type="ChEBI" id="CHEBI:90602"/>
    </reaction>
</comment>
<dbReference type="Gene3D" id="1.10.3090.10">
    <property type="entry name" value="cca-adding enzyme, domain 2"/>
    <property type="match status" value="1"/>
</dbReference>
<dbReference type="Proteomes" id="UP000653674">
    <property type="component" value="Unassembled WGS sequence"/>
</dbReference>
<accession>A0A8J3PMK1</accession>
<dbReference type="InterPro" id="IPR043519">
    <property type="entry name" value="NT_sf"/>
</dbReference>
<comment type="caution">
    <text evidence="10">The sequence shown here is derived from an EMBL/GenBank/DDBJ whole genome shotgun (WGS) entry which is preliminary data.</text>
</comment>
<evidence type="ECO:0000259" key="8">
    <source>
        <dbReference type="PROSITE" id="PS51671"/>
    </source>
</evidence>
<evidence type="ECO:0000256" key="7">
    <source>
        <dbReference type="HAMAP-Rule" id="MF_00277"/>
    </source>
</evidence>
<dbReference type="InterPro" id="IPR002912">
    <property type="entry name" value="ACT_dom"/>
</dbReference>
<dbReference type="PROSITE" id="PS51831">
    <property type="entry name" value="HD"/>
    <property type="match status" value="1"/>
</dbReference>
<evidence type="ECO:0000256" key="2">
    <source>
        <dbReference type="ARBA" id="ARBA00022695"/>
    </source>
</evidence>
<comment type="function">
    <text evidence="7">Modifies, by uridylylation and deuridylylation, the PII regulatory proteins (GlnB and homologs), in response to the nitrogen status of the cell that GlnD senses through the glutamine level. Under low glutamine levels, catalyzes the conversion of the PII proteins and UTP to PII-UMP and PPi, while under higher glutamine levels, GlnD hydrolyzes PII-UMP to PII and UMP (deuridylylation). Thus, controls uridylylation state and activity of the PII proteins, and plays an important role in the regulation of nitrogen metabolism.</text>
</comment>
<reference evidence="10" key="1">
    <citation type="submission" date="2021-01" db="EMBL/GenBank/DDBJ databases">
        <title>Whole genome shotgun sequence of Planosporangium flavigriseum NBRC 105377.</title>
        <authorList>
            <person name="Komaki H."/>
            <person name="Tamura T."/>
        </authorList>
    </citation>
    <scope>NUCLEOTIDE SEQUENCE</scope>
    <source>
        <strain evidence="10">NBRC 105377</strain>
    </source>
</reference>
<protein>
    <recommendedName>
        <fullName evidence="7">Bifunctional uridylyltransferase/uridylyl-removing enzyme</fullName>
        <shortName evidence="7">UTase/UR</shortName>
    </recommendedName>
    <alternativeName>
        <fullName evidence="7">Bifunctional [protein-PII] modification enzyme</fullName>
    </alternativeName>
    <alternativeName>
        <fullName evidence="7">Bifunctional nitrogen sensor protein</fullName>
    </alternativeName>
    <domain>
        <recommendedName>
            <fullName evidence="7">[Protein-PII] uridylyltransferase</fullName>
            <shortName evidence="7">PII uridylyltransferase</shortName>
            <shortName evidence="7">UTase</shortName>
            <ecNumber evidence="7">2.7.7.59</ecNumber>
        </recommendedName>
    </domain>
    <domain>
        <recommendedName>
            <fullName evidence="7">[Protein-PII]-UMP uridylyl-removing enzyme</fullName>
            <shortName evidence="7">UR</shortName>
            <ecNumber evidence="7">3.1.4.-</ecNumber>
        </recommendedName>
    </domain>
</protein>
<dbReference type="GO" id="GO:0008081">
    <property type="term" value="F:phosphoric diester hydrolase activity"/>
    <property type="evidence" value="ECO:0007669"/>
    <property type="project" value="UniProtKB-UniRule"/>
</dbReference>
<feature type="domain" description="ACT" evidence="8">
    <location>
        <begin position="671"/>
        <end position="741"/>
    </location>
</feature>
<dbReference type="SUPFAM" id="SSF81301">
    <property type="entry name" value="Nucleotidyltransferase"/>
    <property type="match status" value="1"/>
</dbReference>
<evidence type="ECO:0000256" key="4">
    <source>
        <dbReference type="ARBA" id="ARBA00022801"/>
    </source>
</evidence>
<keyword evidence="6 7" id="KW-0511">Multifunctional enzyme</keyword>
<evidence type="ECO:0000256" key="6">
    <source>
        <dbReference type="ARBA" id="ARBA00023268"/>
    </source>
</evidence>
<organism evidence="10 11">
    <name type="scientific">Planosporangium flavigriseum</name>
    <dbReference type="NCBI Taxonomy" id="373681"/>
    <lineage>
        <taxon>Bacteria</taxon>
        <taxon>Bacillati</taxon>
        <taxon>Actinomycetota</taxon>
        <taxon>Actinomycetes</taxon>
        <taxon>Micromonosporales</taxon>
        <taxon>Micromonosporaceae</taxon>
        <taxon>Planosporangium</taxon>
    </lineage>
</organism>
<keyword evidence="1 7" id="KW-0808">Transferase</keyword>
<proteinExistence type="inferred from homology"/>
<dbReference type="CDD" id="cd05401">
    <property type="entry name" value="NT_GlnE_GlnD_like"/>
    <property type="match status" value="1"/>
</dbReference>
<comment type="activity regulation">
    <text evidence="7">Uridylyltransferase (UTase) activity is inhibited by glutamine, while glutamine activates uridylyl-removing (UR) activity.</text>
</comment>
<dbReference type="EC" id="3.1.4.-" evidence="7"/>
<dbReference type="PROSITE" id="PS51671">
    <property type="entry name" value="ACT"/>
    <property type="match status" value="2"/>
</dbReference>
<comment type="catalytic activity">
    <reaction evidence="7">
        <text>[protein-PII]-L-tyrosine + UTP = [protein-PII]-uridylyl-L-tyrosine + diphosphate</text>
        <dbReference type="Rhea" id="RHEA:13673"/>
        <dbReference type="Rhea" id="RHEA-COMP:12147"/>
        <dbReference type="Rhea" id="RHEA-COMP:12148"/>
        <dbReference type="ChEBI" id="CHEBI:33019"/>
        <dbReference type="ChEBI" id="CHEBI:46398"/>
        <dbReference type="ChEBI" id="CHEBI:46858"/>
        <dbReference type="ChEBI" id="CHEBI:90602"/>
        <dbReference type="EC" id="2.7.7.59"/>
    </reaction>
</comment>
<evidence type="ECO:0000256" key="1">
    <source>
        <dbReference type="ARBA" id="ARBA00022679"/>
    </source>
</evidence>
<dbReference type="InterPro" id="IPR045865">
    <property type="entry name" value="ACT-like_dom_sf"/>
</dbReference>
<dbReference type="HAMAP" id="MF_00277">
    <property type="entry name" value="PII_uridylyl_transf"/>
    <property type="match status" value="1"/>
</dbReference>
<dbReference type="SMART" id="SM00471">
    <property type="entry name" value="HDc"/>
    <property type="match status" value="1"/>
</dbReference>
<dbReference type="GO" id="GO:0006808">
    <property type="term" value="P:regulation of nitrogen utilization"/>
    <property type="evidence" value="ECO:0007669"/>
    <property type="project" value="UniProtKB-UniRule"/>
</dbReference>
<dbReference type="InterPro" id="IPR006674">
    <property type="entry name" value="HD_domain"/>
</dbReference>
<dbReference type="SUPFAM" id="SSF55021">
    <property type="entry name" value="ACT-like"/>
    <property type="match status" value="2"/>
</dbReference>
<dbReference type="InterPro" id="IPR010043">
    <property type="entry name" value="UTase/UR"/>
</dbReference>
<dbReference type="SUPFAM" id="SSF109604">
    <property type="entry name" value="HD-domain/PDEase-like"/>
    <property type="match status" value="1"/>
</dbReference>
<keyword evidence="2 7" id="KW-0548">Nucleotidyltransferase</keyword>
<evidence type="ECO:0000313" key="10">
    <source>
        <dbReference type="EMBL" id="GIG73016.1"/>
    </source>
</evidence>
<sequence length="741" mass="78323">MVMTSAGIEVPAGVGAAARAARAATFDDWLATLLPTGEGLALVAVGGLGRRECAPHGDLDLVLLHDGSAEIDRVAEKLWYPIWDARLSLDHSVRTVDEAVDVAGSDLKAALGMLDARLVAGEARLLTRLRERVVAQWRRGAARALPELRELSHKRWDAHGELAFLLEGDVKEARGGLRDLGVLRAIGYAGVADATRPAVRAARRWLLDVRDALHTVAGRRADRMLAQDRAELAGLLDLANGDDALRRVTDAARTVAYAVDDAWRAVDRWRPGVPARVQRVPVARDVVEQNGEVVLARAAVTPRPDPTLALRVAAAAARARLPIARPTLEWLAEFSSPLPSPWPAPARDALLTLLGAGDPLTATWEACDRYGLVARWLPEWARVRSLPQHNPVHRFTVDRHLVETARAAAAYAREVPRPDLLMLSALLHDLGKGLPGDHSTVGAPLAATAAARIGLPADDVQTVERVVRLHLLLPETATRRDLADPVTVEAVADAVGDAGTLALLYALTRADAAATGPAAWSSWKGRLVAELVDRVETALDTGRIPRTPPVAVPIAVGPLPCVRVTQDRVVVTATDRPGLLAAVAGCLSLHRLDVVAADVATQDGLARVVCGVQPRYGSEPAPGTLTGDLRRAVTGGLDVAARLAARERAARRSADAAAPRVVWQPATGAAVLELRAMDSPGLLYRVAQALAVAGARVRAARISTLGGDAVDAFYLVGEWGDAAARASVEAAVLAAAGSRAG</sequence>
<comment type="domain">
    <text evidence="7">Has four distinct domains: an N-terminal nucleotidyltransferase (NT) domain responsible for UTase activity, a central HD domain that encodes UR activity, and two C-terminal ACT domains that seem to have a role in glutamine sensing.</text>
</comment>
<evidence type="ECO:0000256" key="3">
    <source>
        <dbReference type="ARBA" id="ARBA00022737"/>
    </source>
</evidence>
<dbReference type="AlphaFoldDB" id="A0A8J3PMK1"/>
<keyword evidence="11" id="KW-1185">Reference proteome</keyword>
<comment type="caution">
    <text evidence="7">Lacks conserved residue(s) required for the propagation of feature annotation.</text>
</comment>
<evidence type="ECO:0000256" key="5">
    <source>
        <dbReference type="ARBA" id="ARBA00022842"/>
    </source>
</evidence>
<keyword evidence="4 7" id="KW-0378">Hydrolase</keyword>
<dbReference type="Pfam" id="PF08335">
    <property type="entry name" value="GlnD_UR_UTase"/>
    <property type="match status" value="1"/>
</dbReference>
<feature type="region of interest" description="Uridylyltransferase" evidence="7">
    <location>
        <begin position="1"/>
        <end position="281"/>
    </location>
</feature>
<evidence type="ECO:0000313" key="11">
    <source>
        <dbReference type="Proteomes" id="UP000653674"/>
    </source>
</evidence>
<dbReference type="NCBIfam" id="NF002895">
    <property type="entry name" value="PRK03381.1"/>
    <property type="match status" value="1"/>
</dbReference>
<name>A0A8J3PMK1_9ACTN</name>
<dbReference type="Pfam" id="PF01966">
    <property type="entry name" value="HD"/>
    <property type="match status" value="1"/>
</dbReference>
<dbReference type="InterPro" id="IPR013546">
    <property type="entry name" value="PII_UdlTrfase/GS_AdlTrfase"/>
</dbReference>
<keyword evidence="3" id="KW-0677">Repeat</keyword>
<dbReference type="PANTHER" id="PTHR47320">
    <property type="entry name" value="BIFUNCTIONAL URIDYLYLTRANSFERASE/URIDYLYL-REMOVING ENZYME"/>
    <property type="match status" value="1"/>
</dbReference>
<comment type="cofactor">
    <cofactor evidence="7">
        <name>Mg(2+)</name>
        <dbReference type="ChEBI" id="CHEBI:18420"/>
    </cofactor>
</comment>
<comment type="similarity">
    <text evidence="7">Belongs to the GlnD family.</text>
</comment>
<dbReference type="GO" id="GO:0008773">
    <property type="term" value="F:[protein-PII] uridylyltransferase activity"/>
    <property type="evidence" value="ECO:0007669"/>
    <property type="project" value="UniProtKB-UniRule"/>
</dbReference>
<feature type="domain" description="HD" evidence="9">
    <location>
        <begin position="397"/>
        <end position="504"/>
    </location>
</feature>